<evidence type="ECO:0000259" key="7">
    <source>
        <dbReference type="SMART" id="SM01194"/>
    </source>
</evidence>
<comment type="caution">
    <text evidence="8">The sequence shown here is derived from an EMBL/GenBank/DDBJ whole genome shotgun (WGS) entry which is preliminary data.</text>
</comment>
<proteinExistence type="inferred from homology"/>
<comment type="subcellular location">
    <subcellularLocation>
        <location evidence="2 6">Cytoplasm</location>
    </subcellularLocation>
</comment>
<name>A0AAV8UQU5_9RHOD</name>
<evidence type="ECO:0000256" key="4">
    <source>
        <dbReference type="ARBA" id="ARBA00022490"/>
    </source>
</evidence>
<dbReference type="SMART" id="SM01194">
    <property type="entry name" value="eRF1_1"/>
    <property type="match status" value="1"/>
</dbReference>
<dbReference type="FunFam" id="2.30.30.870:FF:000001">
    <property type="entry name" value="Protein pelota homolog"/>
    <property type="match status" value="1"/>
</dbReference>
<dbReference type="Proteomes" id="UP001157974">
    <property type="component" value="Unassembled WGS sequence"/>
</dbReference>
<dbReference type="Pfam" id="PF26356">
    <property type="entry name" value="Pelota_N"/>
    <property type="match status" value="1"/>
</dbReference>
<dbReference type="GO" id="GO:0070481">
    <property type="term" value="P:nuclear-transcribed mRNA catabolic process, non-stop decay"/>
    <property type="evidence" value="ECO:0007669"/>
    <property type="project" value="InterPro"/>
</dbReference>
<comment type="function">
    <text evidence="6">Component of the Pelota-HBS1L complex, a complex that recognizes stalled ribosomes and triggers the No-Go Decay (NGD) pathway. In the Pelota-HBS1L complex, pelo recognizes ribosomes stalled at the 3' end of an mRNA and engages stalled ribosomes by destabilizing mRNA in the mRNA channel.</text>
</comment>
<evidence type="ECO:0000256" key="5">
    <source>
        <dbReference type="ARBA" id="ARBA00022723"/>
    </source>
</evidence>
<dbReference type="EMBL" id="JAMWBK010000005">
    <property type="protein sequence ID" value="KAJ8904878.1"/>
    <property type="molecule type" value="Genomic_DNA"/>
</dbReference>
<dbReference type="PANTHER" id="PTHR10853">
    <property type="entry name" value="PELOTA"/>
    <property type="match status" value="1"/>
</dbReference>
<dbReference type="PANTHER" id="PTHR10853:SF0">
    <property type="entry name" value="PROTEIN PELOTA HOMOLOG"/>
    <property type="match status" value="1"/>
</dbReference>
<dbReference type="InterPro" id="IPR038069">
    <property type="entry name" value="Pelota/DOM34_N"/>
</dbReference>
<keyword evidence="4 6" id="KW-0963">Cytoplasm</keyword>
<dbReference type="FunFam" id="3.30.1330.30:FF:000008">
    <property type="entry name" value="Protein pelota homolog"/>
    <property type="match status" value="1"/>
</dbReference>
<evidence type="ECO:0000256" key="3">
    <source>
        <dbReference type="ARBA" id="ARBA00009504"/>
    </source>
</evidence>
<dbReference type="GO" id="GO:0070966">
    <property type="term" value="P:nuclear-transcribed mRNA catabolic process, no-go decay"/>
    <property type="evidence" value="ECO:0007669"/>
    <property type="project" value="InterPro"/>
</dbReference>
<accession>A0AAV8UQU5</accession>
<dbReference type="GO" id="GO:0046872">
    <property type="term" value="F:metal ion binding"/>
    <property type="evidence" value="ECO:0007669"/>
    <property type="project" value="UniProtKB-KW"/>
</dbReference>
<dbReference type="SUPFAM" id="SSF53137">
    <property type="entry name" value="Translational machinery components"/>
    <property type="match status" value="1"/>
</dbReference>
<evidence type="ECO:0000313" key="9">
    <source>
        <dbReference type="Proteomes" id="UP001157974"/>
    </source>
</evidence>
<dbReference type="SUPFAM" id="SSF159065">
    <property type="entry name" value="Dom34/Pelota N-terminal domain-like"/>
    <property type="match status" value="1"/>
</dbReference>
<dbReference type="AlphaFoldDB" id="A0AAV8UQU5"/>
<evidence type="ECO:0000313" key="8">
    <source>
        <dbReference type="EMBL" id="KAJ8904878.1"/>
    </source>
</evidence>
<dbReference type="InterPro" id="IPR042226">
    <property type="entry name" value="eFR1_2_sf"/>
</dbReference>
<dbReference type="Gene3D" id="2.30.30.870">
    <property type="entry name" value="Pelota, domain A"/>
    <property type="match status" value="1"/>
</dbReference>
<reference evidence="8 9" key="1">
    <citation type="journal article" date="2023" name="Nat. Commun.">
        <title>Origin of minicircular mitochondrial genomes in red algae.</title>
        <authorList>
            <person name="Lee Y."/>
            <person name="Cho C.H."/>
            <person name="Lee Y.M."/>
            <person name="Park S.I."/>
            <person name="Yang J.H."/>
            <person name="West J.A."/>
            <person name="Bhattacharya D."/>
            <person name="Yoon H.S."/>
        </authorList>
    </citation>
    <scope>NUCLEOTIDE SEQUENCE [LARGE SCALE GENOMIC DNA]</scope>
    <source>
        <strain evidence="8 9">CCMP1338</strain>
        <tissue evidence="8">Whole cell</tissue>
    </source>
</reference>
<dbReference type="Gene3D" id="3.30.420.60">
    <property type="entry name" value="eRF1 domain 2"/>
    <property type="match status" value="1"/>
</dbReference>
<feature type="domain" description="eRF1/Pelota-like N-terminal" evidence="7">
    <location>
        <begin position="1"/>
        <end position="130"/>
    </location>
</feature>
<dbReference type="InterPro" id="IPR029064">
    <property type="entry name" value="Ribosomal_eL30-like_sf"/>
</dbReference>
<dbReference type="InterPro" id="IPR058547">
    <property type="entry name" value="Pelota_N"/>
</dbReference>
<dbReference type="InterPro" id="IPR005142">
    <property type="entry name" value="eRF1_3"/>
</dbReference>
<dbReference type="InterPro" id="IPR005141">
    <property type="entry name" value="eRF1_2"/>
</dbReference>
<organism evidence="8 9">
    <name type="scientific">Rhodosorus marinus</name>
    <dbReference type="NCBI Taxonomy" id="101924"/>
    <lineage>
        <taxon>Eukaryota</taxon>
        <taxon>Rhodophyta</taxon>
        <taxon>Stylonematophyceae</taxon>
        <taxon>Stylonematales</taxon>
        <taxon>Stylonemataceae</taxon>
        <taxon>Rhodosorus</taxon>
    </lineage>
</organism>
<dbReference type="NCBIfam" id="TIGR00111">
    <property type="entry name" value="pelota"/>
    <property type="match status" value="1"/>
</dbReference>
<keyword evidence="9" id="KW-1185">Reference proteome</keyword>
<protein>
    <recommendedName>
        <fullName evidence="6">Protein pelota homolog</fullName>
    </recommendedName>
</protein>
<comment type="similarity">
    <text evidence="3 6">Belongs to the eukaryotic release factor 1 family. Pelota subfamily.</text>
</comment>
<dbReference type="Gene3D" id="3.30.1330.30">
    <property type="match status" value="1"/>
</dbReference>
<comment type="cofactor">
    <cofactor evidence="1 6">
        <name>a divalent metal cation</name>
        <dbReference type="ChEBI" id="CHEBI:60240"/>
    </cofactor>
</comment>
<dbReference type="InterPro" id="IPR004405">
    <property type="entry name" value="TF_pelota"/>
</dbReference>
<sequence>MRIVHKSIAKDGEGRVKLIATEAEDLWHLYNLIDVGNFVKATTIRKVQRETDTGSSESERLKIVLTIEVAEVDFDSQGLQLRIKGRNVVENSHVKVGAFHTIEVELHRSFELTKSKWDVIDLDRLTTASEPTAGADVAAVVMQEGLANVCVLSNSLSRFVARVESNIPRKAAGAAFNKDKSKSKFFDLVYRAIKDKLKLDELKVVILASPGYVKDEFFKYMNAEAVRTDEKSMIKIKPKCILAHSSSGHKHALHEVLANPALQSRLVDTKAAAEVKALETFFDVLNNQPDRACYGPPHVLYAADLGAIQTLLISDSLFRNADVPTRQKYVGVVDVTRSTGGDVHIFSAMHITGEQLNEMTGIAAVLRFPLPELEDMDLEQSP</sequence>
<keyword evidence="5 6" id="KW-0479">Metal-binding</keyword>
<evidence type="ECO:0000256" key="6">
    <source>
        <dbReference type="RuleBase" id="RU362019"/>
    </source>
</evidence>
<dbReference type="Pfam" id="PF03464">
    <property type="entry name" value="eRF1_2"/>
    <property type="match status" value="1"/>
</dbReference>
<dbReference type="InterPro" id="IPR005140">
    <property type="entry name" value="eRF1_Pelota-like_N"/>
</dbReference>
<dbReference type="GO" id="GO:0032790">
    <property type="term" value="P:ribosome disassembly"/>
    <property type="evidence" value="ECO:0007669"/>
    <property type="project" value="TreeGrafter"/>
</dbReference>
<dbReference type="GO" id="GO:0005737">
    <property type="term" value="C:cytoplasm"/>
    <property type="evidence" value="ECO:0007669"/>
    <property type="project" value="UniProtKB-SubCell"/>
</dbReference>
<dbReference type="GO" id="GO:0070651">
    <property type="term" value="P:nonfunctional rRNA decay"/>
    <property type="evidence" value="ECO:0007669"/>
    <property type="project" value="TreeGrafter"/>
</dbReference>
<dbReference type="Pfam" id="PF03465">
    <property type="entry name" value="eRF1_3"/>
    <property type="match status" value="1"/>
</dbReference>
<dbReference type="SUPFAM" id="SSF55315">
    <property type="entry name" value="L30e-like"/>
    <property type="match status" value="1"/>
</dbReference>
<dbReference type="GO" id="GO:0071025">
    <property type="term" value="P:RNA surveillance"/>
    <property type="evidence" value="ECO:0007669"/>
    <property type="project" value="InterPro"/>
</dbReference>
<evidence type="ECO:0000256" key="2">
    <source>
        <dbReference type="ARBA" id="ARBA00004496"/>
    </source>
</evidence>
<gene>
    <name evidence="8" type="ORF">NDN08_001392</name>
</gene>
<evidence type="ECO:0000256" key="1">
    <source>
        <dbReference type="ARBA" id="ARBA00001968"/>
    </source>
</evidence>